<dbReference type="InterPro" id="IPR036942">
    <property type="entry name" value="Beta-barrel_TonB_sf"/>
</dbReference>
<dbReference type="AlphaFoldDB" id="A0A428K8H4"/>
<evidence type="ECO:0000256" key="3">
    <source>
        <dbReference type="ARBA" id="ARBA00023237"/>
    </source>
</evidence>
<dbReference type="InterPro" id="IPR041700">
    <property type="entry name" value="OMP_b-brl_3"/>
</dbReference>
<dbReference type="PANTHER" id="PTHR40980:SF4">
    <property type="entry name" value="TONB-DEPENDENT RECEPTOR-LIKE BETA-BARREL DOMAIN-CONTAINING PROTEIN"/>
    <property type="match status" value="1"/>
</dbReference>
<evidence type="ECO:0000313" key="7">
    <source>
        <dbReference type="Proteomes" id="UP000270291"/>
    </source>
</evidence>
<name>A0A428K8H4_9BACT</name>
<dbReference type="GO" id="GO:0030246">
    <property type="term" value="F:carbohydrate binding"/>
    <property type="evidence" value="ECO:0007669"/>
    <property type="project" value="InterPro"/>
</dbReference>
<dbReference type="Gene3D" id="2.170.130.10">
    <property type="entry name" value="TonB-dependent receptor, plug domain"/>
    <property type="match status" value="1"/>
</dbReference>
<dbReference type="InterPro" id="IPR013784">
    <property type="entry name" value="Carb-bd-like_fold"/>
</dbReference>
<feature type="signal peptide" evidence="4">
    <location>
        <begin position="1"/>
        <end position="22"/>
    </location>
</feature>
<dbReference type="Gene3D" id="2.60.40.1120">
    <property type="entry name" value="Carboxypeptidase-like, regulatory domain"/>
    <property type="match status" value="1"/>
</dbReference>
<dbReference type="RefSeq" id="WP_125438613.1">
    <property type="nucleotide sequence ID" value="NZ_RWIU01000004.1"/>
</dbReference>
<dbReference type="Gene3D" id="2.40.170.20">
    <property type="entry name" value="TonB-dependent receptor, beta-barrel domain"/>
    <property type="match status" value="1"/>
</dbReference>
<comment type="subcellular location">
    <subcellularLocation>
        <location evidence="1">Cell outer membrane</location>
    </subcellularLocation>
</comment>
<dbReference type="Pfam" id="PF14905">
    <property type="entry name" value="OMP_b-brl_3"/>
    <property type="match status" value="1"/>
</dbReference>
<dbReference type="OrthoDB" id="905812at2"/>
<proteinExistence type="predicted"/>
<dbReference type="InterPro" id="IPR037066">
    <property type="entry name" value="Plug_dom_sf"/>
</dbReference>
<dbReference type="GO" id="GO:0009279">
    <property type="term" value="C:cell outer membrane"/>
    <property type="evidence" value="ECO:0007669"/>
    <property type="project" value="UniProtKB-SubCell"/>
</dbReference>
<evidence type="ECO:0000256" key="1">
    <source>
        <dbReference type="ARBA" id="ARBA00004442"/>
    </source>
</evidence>
<keyword evidence="7" id="KW-1185">Reference proteome</keyword>
<comment type="caution">
    <text evidence="6">The sequence shown here is derived from an EMBL/GenBank/DDBJ whole genome shotgun (WGS) entry which is preliminary data.</text>
</comment>
<keyword evidence="3" id="KW-0998">Cell outer membrane</keyword>
<keyword evidence="2" id="KW-0472">Membrane</keyword>
<evidence type="ECO:0000256" key="2">
    <source>
        <dbReference type="ARBA" id="ARBA00023136"/>
    </source>
</evidence>
<organism evidence="6 7">
    <name type="scientific">Hymenobacter perfusus</name>
    <dbReference type="NCBI Taxonomy" id="1236770"/>
    <lineage>
        <taxon>Bacteria</taxon>
        <taxon>Pseudomonadati</taxon>
        <taxon>Bacteroidota</taxon>
        <taxon>Cytophagia</taxon>
        <taxon>Cytophagales</taxon>
        <taxon>Hymenobacteraceae</taxon>
        <taxon>Hymenobacter</taxon>
    </lineage>
</organism>
<gene>
    <name evidence="6" type="ORF">EI293_13265</name>
</gene>
<evidence type="ECO:0000259" key="5">
    <source>
        <dbReference type="Pfam" id="PF14905"/>
    </source>
</evidence>
<reference evidence="6 7" key="1">
    <citation type="submission" date="2018-12" db="EMBL/GenBank/DDBJ databases">
        <authorList>
            <person name="Feng G."/>
            <person name="Zhu H."/>
        </authorList>
    </citation>
    <scope>NUCLEOTIDE SEQUENCE [LARGE SCALE GENOMIC DNA]</scope>
    <source>
        <strain evidence="6 7">LMG 26000</strain>
    </source>
</reference>
<dbReference type="SUPFAM" id="SSF56935">
    <property type="entry name" value="Porins"/>
    <property type="match status" value="1"/>
</dbReference>
<dbReference type="EMBL" id="RWIU01000004">
    <property type="protein sequence ID" value="RSK42764.1"/>
    <property type="molecule type" value="Genomic_DNA"/>
</dbReference>
<dbReference type="PANTHER" id="PTHR40980">
    <property type="entry name" value="PLUG DOMAIN-CONTAINING PROTEIN"/>
    <property type="match status" value="1"/>
</dbReference>
<evidence type="ECO:0000313" key="6">
    <source>
        <dbReference type="EMBL" id="RSK42764.1"/>
    </source>
</evidence>
<dbReference type="Pfam" id="PF13620">
    <property type="entry name" value="CarboxypepD_reg"/>
    <property type="match status" value="1"/>
</dbReference>
<feature type="chain" id="PRO_5019018987" evidence="4">
    <location>
        <begin position="23"/>
        <end position="812"/>
    </location>
</feature>
<protein>
    <submittedName>
        <fullName evidence="6">TonB-dependent receptor</fullName>
    </submittedName>
</protein>
<keyword evidence="4" id="KW-0732">Signal</keyword>
<dbReference type="Proteomes" id="UP000270291">
    <property type="component" value="Unassembled WGS sequence"/>
</dbReference>
<evidence type="ECO:0000256" key="4">
    <source>
        <dbReference type="SAM" id="SignalP"/>
    </source>
</evidence>
<keyword evidence="6" id="KW-0675">Receptor</keyword>
<sequence>MRHGRILLALFFWLLSTAPTWAQGVTIAGQVLGEGPEPVEFATVVLLKAQDSTHVTATTTDATGTFSLPGVAAGSYLLKTSFIGFSSDSRLVRVTAGEPVARLAVRLAANHATALKEVTITATRPTIIQKPDRMIVNISNTVLASGYTALEVLEKSPGIYVNPKSESITLNGKGATVILDGKKTYMSEADLAVFLKGLQSNEVQQIELITSPGARYDAEGPGGVINIVTKKGLQDGTKATVTAGGAFTKNSRQNLGLSLNHRRGAMALSAGYTLSARQVTTTEQNRLDYLDEATDQVLTTHKTDLVNPSRSLAHNYRAGLDWTLSPRTSVNLYLRGFTSDKTRNATAATQLLRYAATPDSTLLSLTDTKYGTTQYSSNLGLRHTIDSVRTISADLDYSNYDSRQTNLIVNSFTTPEGNSLAPGISLRNVLPTAIQILAAQTDYEQTVGTHKLEAGLKFSRVETDNDARYEKLDREIDWVNDPQRTNYFSYKENIMAAYLSYSGKIKNLDYRIGGRLENTRSEGHLVTSNILNKRNYTNFFPSILLNQAIGKDDFLSLNYSRRLQRPSYQDLNPFIYFQDIYSYSQGNPFLRPEYANNIDVTYTVNGTYVIAAGYSRTNNLISWVTQRETPTSLVTQSRAENLNSQSQYGLTITAPYAPFAWWNISNFFNGYYSIYSLQSTENAPQTIRGFSGVYGMTNDFKIKGGWNASVSGYFQSAAPYGVSRNRGQYSVNLGLQKKFLADRLALRVVYNDVLKTSRALTDTRFSNLRTRSLYRWDSNFLQATLTYSFGNQKIKASSKSRNASGDEESRIK</sequence>
<feature type="domain" description="Outer membrane protein beta-barrel" evidence="5">
    <location>
        <begin position="387"/>
        <end position="787"/>
    </location>
</feature>
<accession>A0A428K8H4</accession>
<dbReference type="SUPFAM" id="SSF49452">
    <property type="entry name" value="Starch-binding domain-like"/>
    <property type="match status" value="1"/>
</dbReference>